<evidence type="ECO:0000256" key="9">
    <source>
        <dbReference type="SAM" id="MobiDB-lite"/>
    </source>
</evidence>
<proteinExistence type="predicted"/>
<feature type="region of interest" description="Disordered" evidence="9">
    <location>
        <begin position="393"/>
        <end position="417"/>
    </location>
</feature>
<dbReference type="Gene3D" id="3.30.565.10">
    <property type="entry name" value="Histidine kinase-like ATPase, C-terminal domain"/>
    <property type="match status" value="1"/>
</dbReference>
<feature type="region of interest" description="Disordered" evidence="9">
    <location>
        <begin position="336"/>
        <end position="358"/>
    </location>
</feature>
<feature type="transmembrane region" description="Helical" evidence="10">
    <location>
        <begin position="57"/>
        <end position="73"/>
    </location>
</feature>
<dbReference type="InterPro" id="IPR011712">
    <property type="entry name" value="Sig_transdc_His_kin_sub3_dim/P"/>
</dbReference>
<organism evidence="13 14">
    <name type="scientific">Kitasatospora nipponensis</name>
    <dbReference type="NCBI Taxonomy" id="258049"/>
    <lineage>
        <taxon>Bacteria</taxon>
        <taxon>Bacillati</taxon>
        <taxon>Actinomycetota</taxon>
        <taxon>Actinomycetes</taxon>
        <taxon>Kitasatosporales</taxon>
        <taxon>Streptomycetaceae</taxon>
        <taxon>Kitasatospora</taxon>
    </lineage>
</organism>
<feature type="transmembrane region" description="Helical" evidence="10">
    <location>
        <begin position="120"/>
        <end position="141"/>
    </location>
</feature>
<keyword evidence="10" id="KW-1133">Transmembrane helix</keyword>
<keyword evidence="10" id="KW-0472">Membrane</keyword>
<accession>A0ABN1WRL6</accession>
<protein>
    <recommendedName>
        <fullName evidence="2">histidine kinase</fullName>
        <ecNumber evidence="2">2.7.13.3</ecNumber>
    </recommendedName>
</protein>
<evidence type="ECO:0000256" key="4">
    <source>
        <dbReference type="ARBA" id="ARBA00022679"/>
    </source>
</evidence>
<feature type="transmembrane region" description="Helical" evidence="10">
    <location>
        <begin position="85"/>
        <end position="108"/>
    </location>
</feature>
<evidence type="ECO:0000256" key="3">
    <source>
        <dbReference type="ARBA" id="ARBA00022553"/>
    </source>
</evidence>
<dbReference type="CDD" id="cd16917">
    <property type="entry name" value="HATPase_UhpB-NarQ-NarX-like"/>
    <property type="match status" value="1"/>
</dbReference>
<feature type="domain" description="Histidine kinase/HSP90-like ATPase" evidence="11">
    <location>
        <begin position="301"/>
        <end position="395"/>
    </location>
</feature>
<dbReference type="EC" id="2.7.13.3" evidence="2"/>
<dbReference type="PANTHER" id="PTHR24421:SF10">
    <property type="entry name" value="NITRATE_NITRITE SENSOR PROTEIN NARQ"/>
    <property type="match status" value="1"/>
</dbReference>
<evidence type="ECO:0000259" key="12">
    <source>
        <dbReference type="Pfam" id="PF07730"/>
    </source>
</evidence>
<keyword evidence="8" id="KW-0902">Two-component regulatory system</keyword>
<gene>
    <name evidence="13" type="ORF">GCM10009665_55960</name>
</gene>
<dbReference type="Proteomes" id="UP001500037">
    <property type="component" value="Unassembled WGS sequence"/>
</dbReference>
<name>A0ABN1WRL6_9ACTN</name>
<keyword evidence="10" id="KW-0812">Transmembrane</keyword>
<evidence type="ECO:0000256" key="1">
    <source>
        <dbReference type="ARBA" id="ARBA00000085"/>
    </source>
</evidence>
<feature type="transmembrane region" description="Helical" evidence="10">
    <location>
        <begin position="153"/>
        <end position="173"/>
    </location>
</feature>
<keyword evidence="4" id="KW-0808">Transferase</keyword>
<comment type="catalytic activity">
    <reaction evidence="1">
        <text>ATP + protein L-histidine = ADP + protein N-phospho-L-histidine.</text>
        <dbReference type="EC" id="2.7.13.3"/>
    </reaction>
</comment>
<keyword evidence="6 13" id="KW-0418">Kinase</keyword>
<dbReference type="Pfam" id="PF02518">
    <property type="entry name" value="HATPase_c"/>
    <property type="match status" value="1"/>
</dbReference>
<dbReference type="SUPFAM" id="SSF55874">
    <property type="entry name" value="ATPase domain of HSP90 chaperone/DNA topoisomerase II/histidine kinase"/>
    <property type="match status" value="1"/>
</dbReference>
<dbReference type="PANTHER" id="PTHR24421">
    <property type="entry name" value="NITRATE/NITRITE SENSOR PROTEIN NARX-RELATED"/>
    <property type="match status" value="1"/>
</dbReference>
<dbReference type="Pfam" id="PF07730">
    <property type="entry name" value="HisKA_3"/>
    <property type="match status" value="1"/>
</dbReference>
<evidence type="ECO:0000313" key="13">
    <source>
        <dbReference type="EMBL" id="GAA1258582.1"/>
    </source>
</evidence>
<evidence type="ECO:0000256" key="5">
    <source>
        <dbReference type="ARBA" id="ARBA00022741"/>
    </source>
</evidence>
<dbReference type="InterPro" id="IPR050482">
    <property type="entry name" value="Sensor_HK_TwoCompSys"/>
</dbReference>
<dbReference type="RefSeq" id="WP_344444794.1">
    <property type="nucleotide sequence ID" value="NZ_BAAALF010000129.1"/>
</dbReference>
<evidence type="ECO:0000256" key="10">
    <source>
        <dbReference type="SAM" id="Phobius"/>
    </source>
</evidence>
<feature type="domain" description="Signal transduction histidine kinase subgroup 3 dimerisation and phosphoacceptor" evidence="12">
    <location>
        <begin position="198"/>
        <end position="264"/>
    </location>
</feature>
<dbReference type="InterPro" id="IPR003594">
    <property type="entry name" value="HATPase_dom"/>
</dbReference>
<comment type="caution">
    <text evidence="13">The sequence shown here is derived from an EMBL/GenBank/DDBJ whole genome shotgun (WGS) entry which is preliminary data.</text>
</comment>
<evidence type="ECO:0000259" key="11">
    <source>
        <dbReference type="Pfam" id="PF02518"/>
    </source>
</evidence>
<dbReference type="InterPro" id="IPR036890">
    <property type="entry name" value="HATPase_C_sf"/>
</dbReference>
<evidence type="ECO:0000256" key="8">
    <source>
        <dbReference type="ARBA" id="ARBA00023012"/>
    </source>
</evidence>
<evidence type="ECO:0000256" key="6">
    <source>
        <dbReference type="ARBA" id="ARBA00022777"/>
    </source>
</evidence>
<evidence type="ECO:0000256" key="7">
    <source>
        <dbReference type="ARBA" id="ARBA00022840"/>
    </source>
</evidence>
<keyword evidence="7" id="KW-0067">ATP-binding</keyword>
<evidence type="ECO:0000256" key="2">
    <source>
        <dbReference type="ARBA" id="ARBA00012438"/>
    </source>
</evidence>
<dbReference type="GO" id="GO:0016301">
    <property type="term" value="F:kinase activity"/>
    <property type="evidence" value="ECO:0007669"/>
    <property type="project" value="UniProtKB-KW"/>
</dbReference>
<sequence length="417" mass="43551">MTPSGTTTDRGPWRPPWVRANRAGWPLLSSLAVAVLQVAGSAGAARHQVPQRVPLDAFGYVLLLAGPALLVLRRRRPVPVVAGTAAITLVYLVAGYPYGPVLLSFAVAYCGAVRLGHRTAAWLSLAALYGGHLLLGFVLPAHWLRGSAAHGGWWPELGLAALTLLLAAVAELLRFRHEQVAAHRAAEAAARARRADEERLRMARELHDILAHSISLIHVQAGVALELIDEQPEQVRSALVTIKATSKEALREVRQVLGTLRAPGLDPLAELTAQAADAGLAVTVLNRGEGRALSAGAGLAAFRIVQEALTNVLRHSAARRAEVLLDWTVPGGLTVRVEDPGPGARTPAGPSADQGGFEAGNGLTGMRERAVALGGTLAAGPLPQGGFRVLAWLPDGGADDGDGDGARRSATDEEAAG</sequence>
<keyword evidence="3" id="KW-0597">Phosphoprotein</keyword>
<evidence type="ECO:0000313" key="14">
    <source>
        <dbReference type="Proteomes" id="UP001500037"/>
    </source>
</evidence>
<keyword evidence="5" id="KW-0547">Nucleotide-binding</keyword>
<keyword evidence="14" id="KW-1185">Reference proteome</keyword>
<dbReference type="Gene3D" id="1.20.5.1930">
    <property type="match status" value="1"/>
</dbReference>
<reference evidence="13 14" key="1">
    <citation type="journal article" date="2019" name="Int. J. Syst. Evol. Microbiol.">
        <title>The Global Catalogue of Microorganisms (GCM) 10K type strain sequencing project: providing services to taxonomists for standard genome sequencing and annotation.</title>
        <authorList>
            <consortium name="The Broad Institute Genomics Platform"/>
            <consortium name="The Broad Institute Genome Sequencing Center for Infectious Disease"/>
            <person name="Wu L."/>
            <person name="Ma J."/>
        </authorList>
    </citation>
    <scope>NUCLEOTIDE SEQUENCE [LARGE SCALE GENOMIC DNA]</scope>
    <source>
        <strain evidence="13 14">JCM 13004</strain>
    </source>
</reference>
<dbReference type="EMBL" id="BAAALF010000129">
    <property type="protein sequence ID" value="GAA1258582.1"/>
    <property type="molecule type" value="Genomic_DNA"/>
</dbReference>